<comment type="catalytic activity">
    <reaction evidence="4">
        <text>N-terminal L-arginyl-[protein] + L-leucyl-tRNA(Leu) = N-terminal L-leucyl-L-arginyl-[protein] + tRNA(Leu) + H(+)</text>
        <dbReference type="Rhea" id="RHEA:50416"/>
        <dbReference type="Rhea" id="RHEA-COMP:9613"/>
        <dbReference type="Rhea" id="RHEA-COMP:9622"/>
        <dbReference type="Rhea" id="RHEA-COMP:12672"/>
        <dbReference type="Rhea" id="RHEA-COMP:12673"/>
        <dbReference type="ChEBI" id="CHEBI:15378"/>
        <dbReference type="ChEBI" id="CHEBI:64719"/>
        <dbReference type="ChEBI" id="CHEBI:78442"/>
        <dbReference type="ChEBI" id="CHEBI:78494"/>
        <dbReference type="ChEBI" id="CHEBI:133044"/>
        <dbReference type="EC" id="2.3.2.6"/>
    </reaction>
</comment>
<dbReference type="NCBIfam" id="TIGR00667">
    <property type="entry name" value="aat"/>
    <property type="match status" value="1"/>
</dbReference>
<keyword evidence="1 4" id="KW-0963">Cytoplasm</keyword>
<dbReference type="RefSeq" id="WP_379040707.1">
    <property type="nucleotide sequence ID" value="NZ_JBHSKW010000005.1"/>
</dbReference>
<dbReference type="InterPro" id="IPR016181">
    <property type="entry name" value="Acyl_CoA_acyltransferase"/>
</dbReference>
<keyword evidence="3 4" id="KW-0012">Acyltransferase</keyword>
<dbReference type="EMBL" id="JBHULV010000008">
    <property type="protein sequence ID" value="MFD2730529.1"/>
    <property type="molecule type" value="Genomic_DNA"/>
</dbReference>
<comment type="function">
    <text evidence="4">Functions in the N-end rule pathway of protein degradation where it conjugates Leu, Phe and, less efficiently, Met from aminoacyl-tRNAs to the N-termini of proteins containing an N-terminal arginine or lysine.</text>
</comment>
<reference evidence="6" key="1">
    <citation type="journal article" date="2019" name="Int. J. Syst. Evol. Microbiol.">
        <title>The Global Catalogue of Microorganisms (GCM) 10K type strain sequencing project: providing services to taxonomists for standard genome sequencing and annotation.</title>
        <authorList>
            <consortium name="The Broad Institute Genomics Platform"/>
            <consortium name="The Broad Institute Genome Sequencing Center for Infectious Disease"/>
            <person name="Wu L."/>
            <person name="Ma J."/>
        </authorList>
    </citation>
    <scope>NUCLEOTIDE SEQUENCE [LARGE SCALE GENOMIC DNA]</scope>
    <source>
        <strain evidence="6">KCTC 42456</strain>
    </source>
</reference>
<dbReference type="InterPro" id="IPR042203">
    <property type="entry name" value="Leu/Phe-tRNA_Trfase_C"/>
</dbReference>
<dbReference type="InterPro" id="IPR042221">
    <property type="entry name" value="Leu/Phe-tRNA_Trfase_N"/>
</dbReference>
<comment type="caution">
    <text evidence="5">The sequence shown here is derived from an EMBL/GenBank/DDBJ whole genome shotgun (WGS) entry which is preliminary data.</text>
</comment>
<accession>A0ABW5TNY4</accession>
<sequence length="209" mass="23733">MVFQLTDELIFPNPELSEDDGLLAIGGDLSLNRLLLAYENGIFPWFNEDDPILWYCPPQRFVLYPKEIKISKSMRKVIKSGIYKITYNTVFKDVILNCANTFRDGQNGTWINNLMIDSYVNLHKKGFAHSIEVWDDDELVGGLYGVLMNGVFCGESMFAKKSNASKVALIWLCENAKISLIDCQIHTSHLESMGAVLIDRSAFLEVLRK</sequence>
<dbReference type="EC" id="2.3.2.6" evidence="4"/>
<organism evidence="5 6">
    <name type="scientific">Pedobacter alpinus</name>
    <dbReference type="NCBI Taxonomy" id="1590643"/>
    <lineage>
        <taxon>Bacteria</taxon>
        <taxon>Pseudomonadati</taxon>
        <taxon>Bacteroidota</taxon>
        <taxon>Sphingobacteriia</taxon>
        <taxon>Sphingobacteriales</taxon>
        <taxon>Sphingobacteriaceae</taxon>
        <taxon>Pedobacter</taxon>
    </lineage>
</organism>
<keyword evidence="2 4" id="KW-0808">Transferase</keyword>
<dbReference type="Gene3D" id="3.40.630.70">
    <property type="entry name" value="Leucyl/phenylalanyl-tRNA-protein transferase, C-terminal domain"/>
    <property type="match status" value="1"/>
</dbReference>
<proteinExistence type="inferred from homology"/>
<evidence type="ECO:0000256" key="4">
    <source>
        <dbReference type="HAMAP-Rule" id="MF_00688"/>
    </source>
</evidence>
<comment type="similarity">
    <text evidence="4">Belongs to the L/F-transferase family.</text>
</comment>
<evidence type="ECO:0000256" key="1">
    <source>
        <dbReference type="ARBA" id="ARBA00022490"/>
    </source>
</evidence>
<dbReference type="GO" id="GO:0008914">
    <property type="term" value="F:leucyl-tRNA--protein transferase activity"/>
    <property type="evidence" value="ECO:0007669"/>
    <property type="project" value="UniProtKB-EC"/>
</dbReference>
<evidence type="ECO:0000256" key="2">
    <source>
        <dbReference type="ARBA" id="ARBA00022679"/>
    </source>
</evidence>
<dbReference type="HAMAP" id="MF_00688">
    <property type="entry name" value="Leu_Phe_trans"/>
    <property type="match status" value="1"/>
</dbReference>
<keyword evidence="6" id="KW-1185">Reference proteome</keyword>
<dbReference type="InterPro" id="IPR004616">
    <property type="entry name" value="Leu/Phe-tRNA_Trfase"/>
</dbReference>
<dbReference type="PANTHER" id="PTHR30098">
    <property type="entry name" value="LEUCYL/PHENYLALANYL-TRNA--PROTEIN TRANSFERASE"/>
    <property type="match status" value="1"/>
</dbReference>
<dbReference type="Gene3D" id="3.30.70.3550">
    <property type="entry name" value="Leucyl/phenylalanyl-tRNA-protein transferase, N-terminal domain"/>
    <property type="match status" value="1"/>
</dbReference>
<evidence type="ECO:0000313" key="5">
    <source>
        <dbReference type="EMBL" id="MFD2730529.1"/>
    </source>
</evidence>
<comment type="subcellular location">
    <subcellularLocation>
        <location evidence="4">Cytoplasm</location>
    </subcellularLocation>
</comment>
<dbReference type="Pfam" id="PF03588">
    <property type="entry name" value="Leu_Phe_trans"/>
    <property type="match status" value="1"/>
</dbReference>
<name>A0ABW5TNY4_9SPHI</name>
<dbReference type="SUPFAM" id="SSF55729">
    <property type="entry name" value="Acyl-CoA N-acyltransferases (Nat)"/>
    <property type="match status" value="1"/>
</dbReference>
<comment type="catalytic activity">
    <reaction evidence="4">
        <text>N-terminal L-lysyl-[protein] + L-leucyl-tRNA(Leu) = N-terminal L-leucyl-L-lysyl-[protein] + tRNA(Leu) + H(+)</text>
        <dbReference type="Rhea" id="RHEA:12340"/>
        <dbReference type="Rhea" id="RHEA-COMP:9613"/>
        <dbReference type="Rhea" id="RHEA-COMP:9622"/>
        <dbReference type="Rhea" id="RHEA-COMP:12670"/>
        <dbReference type="Rhea" id="RHEA-COMP:12671"/>
        <dbReference type="ChEBI" id="CHEBI:15378"/>
        <dbReference type="ChEBI" id="CHEBI:65249"/>
        <dbReference type="ChEBI" id="CHEBI:78442"/>
        <dbReference type="ChEBI" id="CHEBI:78494"/>
        <dbReference type="ChEBI" id="CHEBI:133043"/>
        <dbReference type="EC" id="2.3.2.6"/>
    </reaction>
</comment>
<protein>
    <recommendedName>
        <fullName evidence="4">Leucyl/phenylalanyl-tRNA--protein transferase</fullName>
        <ecNumber evidence="4">2.3.2.6</ecNumber>
    </recommendedName>
    <alternativeName>
        <fullName evidence="4">L/F-transferase</fullName>
    </alternativeName>
    <alternativeName>
        <fullName evidence="4">Leucyltransferase</fullName>
    </alternativeName>
    <alternativeName>
        <fullName evidence="4">Phenyalanyltransferase</fullName>
    </alternativeName>
</protein>
<gene>
    <name evidence="4 5" type="primary">aat</name>
    <name evidence="5" type="ORF">ACFSSE_02335</name>
</gene>
<evidence type="ECO:0000313" key="6">
    <source>
        <dbReference type="Proteomes" id="UP001597546"/>
    </source>
</evidence>
<comment type="catalytic activity">
    <reaction evidence="4">
        <text>L-phenylalanyl-tRNA(Phe) + an N-terminal L-alpha-aminoacyl-[protein] = an N-terminal L-phenylalanyl-L-alpha-aminoacyl-[protein] + tRNA(Phe)</text>
        <dbReference type="Rhea" id="RHEA:43632"/>
        <dbReference type="Rhea" id="RHEA-COMP:9668"/>
        <dbReference type="Rhea" id="RHEA-COMP:9699"/>
        <dbReference type="Rhea" id="RHEA-COMP:10636"/>
        <dbReference type="Rhea" id="RHEA-COMP:10637"/>
        <dbReference type="ChEBI" id="CHEBI:78442"/>
        <dbReference type="ChEBI" id="CHEBI:78531"/>
        <dbReference type="ChEBI" id="CHEBI:78597"/>
        <dbReference type="ChEBI" id="CHEBI:83561"/>
        <dbReference type="EC" id="2.3.2.6"/>
    </reaction>
</comment>
<dbReference type="PANTHER" id="PTHR30098:SF2">
    <property type="entry name" value="LEUCYL_PHENYLALANYL-TRNA--PROTEIN TRANSFERASE"/>
    <property type="match status" value="1"/>
</dbReference>
<dbReference type="Proteomes" id="UP001597546">
    <property type="component" value="Unassembled WGS sequence"/>
</dbReference>
<evidence type="ECO:0000256" key="3">
    <source>
        <dbReference type="ARBA" id="ARBA00023315"/>
    </source>
</evidence>